<reference evidence="3 4" key="1">
    <citation type="submission" date="2017-09" db="EMBL/GenBank/DDBJ databases">
        <title>Depth-based differentiation of microbial function through sediment-hosted aquifers and enrichment of novel symbionts in the deep terrestrial subsurface.</title>
        <authorList>
            <person name="Probst A.J."/>
            <person name="Ladd B."/>
            <person name="Jarett J.K."/>
            <person name="Geller-Mcgrath D.E."/>
            <person name="Sieber C.M."/>
            <person name="Emerson J.B."/>
            <person name="Anantharaman K."/>
            <person name="Thomas B.C."/>
            <person name="Malmstrom R."/>
            <person name="Stieglmeier M."/>
            <person name="Klingl A."/>
            <person name="Woyke T."/>
            <person name="Ryan C.M."/>
            <person name="Banfield J.F."/>
        </authorList>
    </citation>
    <scope>NUCLEOTIDE SEQUENCE [LARGE SCALE GENOMIC DNA]</scope>
    <source>
        <strain evidence="3">CG22_combo_CG10-13_8_21_14_all_38_20</strain>
    </source>
</reference>
<proteinExistence type="predicted"/>
<comment type="caution">
    <text evidence="3">The sequence shown here is derived from an EMBL/GenBank/DDBJ whole genome shotgun (WGS) entry which is preliminary data.</text>
</comment>
<dbReference type="AlphaFoldDB" id="A0A2H0BWC1"/>
<evidence type="ECO:0000256" key="1">
    <source>
        <dbReference type="SAM" id="MobiDB-lite"/>
    </source>
</evidence>
<gene>
    <name evidence="3" type="ORF">COW99_05045</name>
</gene>
<accession>A0A2H0BWC1</accession>
<evidence type="ECO:0000256" key="2">
    <source>
        <dbReference type="SAM" id="Phobius"/>
    </source>
</evidence>
<feature type="transmembrane region" description="Helical" evidence="2">
    <location>
        <begin position="6"/>
        <end position="27"/>
    </location>
</feature>
<protein>
    <submittedName>
        <fullName evidence="3">Uncharacterized protein</fullName>
    </submittedName>
</protein>
<dbReference type="EMBL" id="PCTA01000031">
    <property type="protein sequence ID" value="PIP61268.1"/>
    <property type="molecule type" value="Genomic_DNA"/>
</dbReference>
<sequence>MKGEKLILVIVAIVTIALIGALVFIGADKNTSSTPNPENRIIDQEETSPQAVDELRPTETQEEVLDNTNEALGEFDLVVSRIEDSNIVLAGGPKEILVPIDEALVQVMMVAGGKAESAEFADIAKGMKAQLKLVDSEHLILTLIDSR</sequence>
<organism evidence="3 4">
    <name type="scientific">Candidatus Roizmanbacteria bacterium CG22_combo_CG10-13_8_21_14_all_38_20</name>
    <dbReference type="NCBI Taxonomy" id="1974862"/>
    <lineage>
        <taxon>Bacteria</taxon>
        <taxon>Candidatus Roizmaniibacteriota</taxon>
    </lineage>
</organism>
<feature type="region of interest" description="Disordered" evidence="1">
    <location>
        <begin position="31"/>
        <end position="52"/>
    </location>
</feature>
<evidence type="ECO:0000313" key="4">
    <source>
        <dbReference type="Proteomes" id="UP000231246"/>
    </source>
</evidence>
<keyword evidence="2" id="KW-1133">Transmembrane helix</keyword>
<dbReference type="Proteomes" id="UP000231246">
    <property type="component" value="Unassembled WGS sequence"/>
</dbReference>
<keyword evidence="2" id="KW-0812">Transmembrane</keyword>
<evidence type="ECO:0000313" key="3">
    <source>
        <dbReference type="EMBL" id="PIP61268.1"/>
    </source>
</evidence>
<keyword evidence="2" id="KW-0472">Membrane</keyword>
<name>A0A2H0BWC1_9BACT</name>